<reference evidence="3 4" key="1">
    <citation type="submission" date="2017-09" db="EMBL/GenBank/DDBJ databases">
        <title>Bacterial strain isolated from the female urinary microbiota.</title>
        <authorList>
            <person name="Thomas-White K."/>
            <person name="Kumar N."/>
            <person name="Forster S."/>
            <person name="Putonti C."/>
            <person name="Lawley T."/>
            <person name="Wolfe A.J."/>
        </authorList>
    </citation>
    <scope>NUCLEOTIDE SEQUENCE [LARGE SCALE GENOMIC DNA]</scope>
    <source>
        <strain evidence="3 4">UMB1301</strain>
    </source>
</reference>
<proteinExistence type="predicted"/>
<protein>
    <recommendedName>
        <fullName evidence="2">Peptidase M16 C-terminal domain-containing protein</fullName>
    </recommendedName>
</protein>
<dbReference type="Gene3D" id="3.30.830.10">
    <property type="entry name" value="Metalloenzyme, LuxS/M16 peptidase-like"/>
    <property type="match status" value="1"/>
</dbReference>
<evidence type="ECO:0000256" key="1">
    <source>
        <dbReference type="SAM" id="MobiDB-lite"/>
    </source>
</evidence>
<feature type="non-terminal residue" evidence="3">
    <location>
        <position position="1"/>
    </location>
</feature>
<dbReference type="GO" id="GO:0046872">
    <property type="term" value="F:metal ion binding"/>
    <property type="evidence" value="ECO:0007669"/>
    <property type="project" value="InterPro"/>
</dbReference>
<dbReference type="OrthoDB" id="9811314at2"/>
<evidence type="ECO:0000313" key="4">
    <source>
        <dbReference type="Proteomes" id="UP000235598"/>
    </source>
</evidence>
<dbReference type="AlphaFoldDB" id="A0A2N6VCL4"/>
<evidence type="ECO:0000259" key="2">
    <source>
        <dbReference type="Pfam" id="PF05193"/>
    </source>
</evidence>
<feature type="region of interest" description="Disordered" evidence="1">
    <location>
        <begin position="83"/>
        <end position="102"/>
    </location>
</feature>
<sequence>LVKPTEQQVLLTGVQGLHLGHPDRFTLAVLQMLLGGGMSSRLFQSIREDRGLAYSVHCAGSQFSDIGDFGIYAGCAPEDTARGFASSHPGTNRAEAMRPMVL</sequence>
<dbReference type="Proteomes" id="UP000235598">
    <property type="component" value="Unassembled WGS sequence"/>
</dbReference>
<name>A0A2N6VCL4_9MICO</name>
<accession>A0A2N6VCL4</accession>
<feature type="non-terminal residue" evidence="3">
    <location>
        <position position="102"/>
    </location>
</feature>
<dbReference type="Pfam" id="PF05193">
    <property type="entry name" value="Peptidase_M16_C"/>
    <property type="match status" value="1"/>
</dbReference>
<evidence type="ECO:0000313" key="3">
    <source>
        <dbReference type="EMBL" id="PMC96900.1"/>
    </source>
</evidence>
<dbReference type="RefSeq" id="WP_146004929.1">
    <property type="nucleotide sequence ID" value="NZ_PNHK01000841.1"/>
</dbReference>
<organism evidence="3 4">
    <name type="scientific">Brevibacterium paucivorans</name>
    <dbReference type="NCBI Taxonomy" id="170994"/>
    <lineage>
        <taxon>Bacteria</taxon>
        <taxon>Bacillati</taxon>
        <taxon>Actinomycetota</taxon>
        <taxon>Actinomycetes</taxon>
        <taxon>Micrococcales</taxon>
        <taxon>Brevibacteriaceae</taxon>
        <taxon>Brevibacterium</taxon>
    </lineage>
</organism>
<dbReference type="InterPro" id="IPR011249">
    <property type="entry name" value="Metalloenz_LuxS/M16"/>
</dbReference>
<comment type="caution">
    <text evidence="3">The sequence shown here is derived from an EMBL/GenBank/DDBJ whole genome shotgun (WGS) entry which is preliminary data.</text>
</comment>
<feature type="domain" description="Peptidase M16 C-terminal" evidence="2">
    <location>
        <begin position="5"/>
        <end position="81"/>
    </location>
</feature>
<dbReference type="EMBL" id="PNHK01000841">
    <property type="protein sequence ID" value="PMC96900.1"/>
    <property type="molecule type" value="Genomic_DNA"/>
</dbReference>
<dbReference type="SUPFAM" id="SSF63411">
    <property type="entry name" value="LuxS/MPP-like metallohydrolase"/>
    <property type="match status" value="1"/>
</dbReference>
<gene>
    <name evidence="3" type="ORF">CJ199_16490</name>
</gene>
<dbReference type="InterPro" id="IPR007863">
    <property type="entry name" value="Peptidase_M16_C"/>
</dbReference>